<keyword evidence="5 7" id="KW-1133">Transmembrane helix</keyword>
<feature type="transmembrane region" description="Helical" evidence="7">
    <location>
        <begin position="12"/>
        <end position="33"/>
    </location>
</feature>
<dbReference type="Pfam" id="PF13727">
    <property type="entry name" value="CoA_binding_3"/>
    <property type="match status" value="1"/>
</dbReference>
<evidence type="ECO:0000259" key="8">
    <source>
        <dbReference type="Pfam" id="PF02397"/>
    </source>
</evidence>
<evidence type="ECO:0000256" key="4">
    <source>
        <dbReference type="ARBA" id="ARBA00022692"/>
    </source>
</evidence>
<evidence type="ECO:0000256" key="5">
    <source>
        <dbReference type="ARBA" id="ARBA00022989"/>
    </source>
</evidence>
<reference evidence="9" key="1">
    <citation type="submission" date="2020-08" db="EMBL/GenBank/DDBJ databases">
        <title>Pontibacter sp. SD6 16S ribosomal RNA gene Genome sequencing and assembly.</title>
        <authorList>
            <person name="Kang M."/>
        </authorList>
    </citation>
    <scope>NUCLEOTIDE SEQUENCE</scope>
    <source>
        <strain evidence="9">SD6</strain>
    </source>
</reference>
<dbReference type="EC" id="2.7.8.31" evidence="9"/>
<dbReference type="Proteomes" id="UP000603640">
    <property type="component" value="Unassembled WGS sequence"/>
</dbReference>
<proteinExistence type="inferred from homology"/>
<comment type="subcellular location">
    <subcellularLocation>
        <location evidence="1">Membrane</location>
        <topology evidence="1">Multi-pass membrane protein</topology>
    </subcellularLocation>
</comment>
<feature type="transmembrane region" description="Helical" evidence="7">
    <location>
        <begin position="273"/>
        <end position="295"/>
    </location>
</feature>
<keyword evidence="3 9" id="KW-0808">Transferase</keyword>
<dbReference type="RefSeq" id="WP_187066073.1">
    <property type="nucleotide sequence ID" value="NZ_JACRVF010000001.1"/>
</dbReference>
<evidence type="ECO:0000313" key="9">
    <source>
        <dbReference type="EMBL" id="MBC5992114.1"/>
    </source>
</evidence>
<name>A0A923N5A6_9BACT</name>
<keyword evidence="10" id="KW-1185">Reference proteome</keyword>
<dbReference type="GO" id="GO:0089702">
    <property type="term" value="F:undecaprenyl-phosphate glucose phosphotransferase activity"/>
    <property type="evidence" value="ECO:0007669"/>
    <property type="project" value="UniProtKB-EC"/>
</dbReference>
<dbReference type="InterPro" id="IPR017475">
    <property type="entry name" value="EPS_sugar_tfrase"/>
</dbReference>
<evidence type="ECO:0000256" key="3">
    <source>
        <dbReference type="ARBA" id="ARBA00022679"/>
    </source>
</evidence>
<gene>
    <name evidence="9" type="ORF">H8S84_04605</name>
</gene>
<sequence length="459" mass="53525">MTGFYNKYIKLIHSAGDFIALTVSLFVAMAITAKSTNISYPHPTISSLFLLVSIWFLCTLLLKFYKYYRVARTKTILLDALKAVLLYVVLLEAILNLTQITKFNRDFLIYHYLAFGVLVLTWRIIVTYTIRYLRSKGYNSKKVIIIGYSKIGVELKTFFNSHPEYAYKFEGFFDDKVNNTDIIGRLKDIQNFVLENEINEIYCSPFTLEKEQIISLIDFSDNNLVRVKFLPEPFSFTYQKLKLDYGDMLPFLVTRSIPLDDVINKMIKRTFDILFSLFVIVFLLSWLLPILAIIIKLDSKGPVFFAQQRSGINCKAFACWKLRSMYVNEQANSQFAKRNDKRITPVGAFLRKTSLDELPQFFNVLMGHMSIVGPRPHMLEADKEYALIAEKYKVRHYIKPGVTGLSQVRGYRGDTTQNFQVRGRIKLDIFYLENWSFVLDLKIIYYTIYNIFRGDKHAF</sequence>
<dbReference type="PANTHER" id="PTHR30576">
    <property type="entry name" value="COLANIC BIOSYNTHESIS UDP-GLUCOSE LIPID CARRIER TRANSFERASE"/>
    <property type="match status" value="1"/>
</dbReference>
<dbReference type="EMBL" id="JACRVF010000001">
    <property type="protein sequence ID" value="MBC5992114.1"/>
    <property type="molecule type" value="Genomic_DNA"/>
</dbReference>
<feature type="transmembrane region" description="Helical" evidence="7">
    <location>
        <begin position="45"/>
        <end position="64"/>
    </location>
</feature>
<dbReference type="Pfam" id="PF02397">
    <property type="entry name" value="Bac_transf"/>
    <property type="match status" value="1"/>
</dbReference>
<dbReference type="NCBIfam" id="TIGR03023">
    <property type="entry name" value="WcaJ_sugtrans"/>
    <property type="match status" value="1"/>
</dbReference>
<comment type="similarity">
    <text evidence="2">Belongs to the bacterial sugar transferase family.</text>
</comment>
<dbReference type="InterPro" id="IPR003362">
    <property type="entry name" value="Bact_transf"/>
</dbReference>
<dbReference type="NCBIfam" id="TIGR03025">
    <property type="entry name" value="EPS_sugtrans"/>
    <property type="match status" value="1"/>
</dbReference>
<evidence type="ECO:0000256" key="6">
    <source>
        <dbReference type="ARBA" id="ARBA00023136"/>
    </source>
</evidence>
<dbReference type="AlphaFoldDB" id="A0A923N5A6"/>
<organism evidence="9 10">
    <name type="scientific">Pontibacter cellulosilyticus</name>
    <dbReference type="NCBI Taxonomy" id="1720253"/>
    <lineage>
        <taxon>Bacteria</taxon>
        <taxon>Pseudomonadati</taxon>
        <taxon>Bacteroidota</taxon>
        <taxon>Cytophagia</taxon>
        <taxon>Cytophagales</taxon>
        <taxon>Hymenobacteraceae</taxon>
        <taxon>Pontibacter</taxon>
    </lineage>
</organism>
<feature type="transmembrane region" description="Helical" evidence="7">
    <location>
        <begin position="109"/>
        <end position="133"/>
    </location>
</feature>
<evidence type="ECO:0000313" key="10">
    <source>
        <dbReference type="Proteomes" id="UP000603640"/>
    </source>
</evidence>
<accession>A0A923N5A6</accession>
<evidence type="ECO:0000256" key="1">
    <source>
        <dbReference type="ARBA" id="ARBA00004141"/>
    </source>
</evidence>
<evidence type="ECO:0000256" key="2">
    <source>
        <dbReference type="ARBA" id="ARBA00006464"/>
    </source>
</evidence>
<feature type="domain" description="Bacterial sugar transferase" evidence="8">
    <location>
        <begin position="268"/>
        <end position="452"/>
    </location>
</feature>
<dbReference type="Gene3D" id="3.40.50.720">
    <property type="entry name" value="NAD(P)-binding Rossmann-like Domain"/>
    <property type="match status" value="1"/>
</dbReference>
<keyword evidence="6 7" id="KW-0472">Membrane</keyword>
<dbReference type="PANTHER" id="PTHR30576:SF0">
    <property type="entry name" value="UNDECAPRENYL-PHOSPHATE N-ACETYLGALACTOSAMINYL 1-PHOSPHATE TRANSFERASE-RELATED"/>
    <property type="match status" value="1"/>
</dbReference>
<comment type="caution">
    <text evidence="9">The sequence shown here is derived from an EMBL/GenBank/DDBJ whole genome shotgun (WGS) entry which is preliminary data.</text>
</comment>
<feature type="transmembrane region" description="Helical" evidence="7">
    <location>
        <begin position="76"/>
        <end position="97"/>
    </location>
</feature>
<dbReference type="InterPro" id="IPR017473">
    <property type="entry name" value="Undecaprenyl-P_gluc_Ptfrase"/>
</dbReference>
<evidence type="ECO:0000256" key="7">
    <source>
        <dbReference type="SAM" id="Phobius"/>
    </source>
</evidence>
<keyword evidence="4 7" id="KW-0812">Transmembrane</keyword>
<dbReference type="GO" id="GO:0016020">
    <property type="term" value="C:membrane"/>
    <property type="evidence" value="ECO:0007669"/>
    <property type="project" value="UniProtKB-SubCell"/>
</dbReference>
<protein>
    <submittedName>
        <fullName evidence="9">Undecaprenyl-phosphate glucose phosphotransferase</fullName>
        <ecNumber evidence="9">2.7.8.31</ecNumber>
    </submittedName>
</protein>